<dbReference type="InterPro" id="IPR009006">
    <property type="entry name" value="Ala_racemase/Decarboxylase_C"/>
</dbReference>
<evidence type="ECO:0000256" key="1">
    <source>
        <dbReference type="ARBA" id="ARBA00001933"/>
    </source>
</evidence>
<comment type="cofactor">
    <cofactor evidence="1">
        <name>pyridoxal 5'-phosphate</name>
        <dbReference type="ChEBI" id="CHEBI:597326"/>
    </cofactor>
</comment>
<evidence type="ECO:0000313" key="4">
    <source>
        <dbReference type="Proteomes" id="UP001501461"/>
    </source>
</evidence>
<dbReference type="Proteomes" id="UP001501461">
    <property type="component" value="Unassembled WGS sequence"/>
</dbReference>
<protein>
    <submittedName>
        <fullName evidence="3">Uncharacterized protein</fullName>
    </submittedName>
</protein>
<sequence length="160" mass="17409">MPGVQYELTTDFTRVLTAKAGMILARVEYTKDLDGRMIAVVHVDAPYAQGQPLRIEAYDAEGEFKDDTELYYYDVAGPSGLIGQRIQLPDLAEGDLLAILDVGAHAFGAHAFGAHSSFTAPVYGIRADGLLTETSILRNGQTVEEVAESVGVYQPHKMLY</sequence>
<proteinExistence type="predicted"/>
<keyword evidence="4" id="KW-1185">Reference proteome</keyword>
<dbReference type="RefSeq" id="WP_343956872.1">
    <property type="nucleotide sequence ID" value="NZ_BAAAMN010000020.1"/>
</dbReference>
<gene>
    <name evidence="3" type="ORF">GCM10009720_13530</name>
</gene>
<dbReference type="EMBL" id="BAAAMN010000020">
    <property type="protein sequence ID" value="GAA2034214.1"/>
    <property type="molecule type" value="Genomic_DNA"/>
</dbReference>
<reference evidence="4" key="1">
    <citation type="journal article" date="2019" name="Int. J. Syst. Evol. Microbiol.">
        <title>The Global Catalogue of Microorganisms (GCM) 10K type strain sequencing project: providing services to taxonomists for standard genome sequencing and annotation.</title>
        <authorList>
            <consortium name="The Broad Institute Genomics Platform"/>
            <consortium name="The Broad Institute Genome Sequencing Center for Infectious Disease"/>
            <person name="Wu L."/>
            <person name="Ma J."/>
        </authorList>
    </citation>
    <scope>NUCLEOTIDE SEQUENCE [LARGE SCALE GENOMIC DNA]</scope>
    <source>
        <strain evidence="4">JCM 13595</strain>
    </source>
</reference>
<organism evidence="3 4">
    <name type="scientific">Yaniella flava</name>
    <dbReference type="NCBI Taxonomy" id="287930"/>
    <lineage>
        <taxon>Bacteria</taxon>
        <taxon>Bacillati</taxon>
        <taxon>Actinomycetota</taxon>
        <taxon>Actinomycetes</taxon>
        <taxon>Micrococcales</taxon>
        <taxon>Micrococcaceae</taxon>
        <taxon>Yaniella</taxon>
    </lineage>
</organism>
<dbReference type="PANTHER" id="PTHR43727">
    <property type="entry name" value="DIAMINOPIMELATE DECARBOXYLASE"/>
    <property type="match status" value="1"/>
</dbReference>
<accession>A0ABP5FY89</accession>
<evidence type="ECO:0000313" key="3">
    <source>
        <dbReference type="EMBL" id="GAA2034214.1"/>
    </source>
</evidence>
<dbReference type="SUPFAM" id="SSF50621">
    <property type="entry name" value="Alanine racemase C-terminal domain-like"/>
    <property type="match status" value="1"/>
</dbReference>
<comment type="caution">
    <text evidence="3">The sequence shown here is derived from an EMBL/GenBank/DDBJ whole genome shotgun (WGS) entry which is preliminary data.</text>
</comment>
<dbReference type="Gene3D" id="2.40.37.10">
    <property type="entry name" value="Lyase, Ornithine Decarboxylase, Chain A, domain 1"/>
    <property type="match status" value="1"/>
</dbReference>
<dbReference type="PANTHER" id="PTHR43727:SF3">
    <property type="entry name" value="GROUP IV DECARBOXYLASE"/>
    <property type="match status" value="1"/>
</dbReference>
<keyword evidence="2" id="KW-0663">Pyridoxal phosphate</keyword>
<evidence type="ECO:0000256" key="2">
    <source>
        <dbReference type="ARBA" id="ARBA00022898"/>
    </source>
</evidence>
<name>A0ABP5FY89_9MICC</name>